<dbReference type="InParanoid" id="A0A6P8HWQ9"/>
<dbReference type="InterPro" id="IPR045870">
    <property type="entry name" value="TryX_NRX_thioredoxin_dom"/>
</dbReference>
<comment type="similarity">
    <text evidence="2">Belongs to the nucleoredoxin family.</text>
</comment>
<dbReference type="EC" id="1.8.1.8" evidence="1"/>
<dbReference type="PANTHER" id="PTHR46472:SF1">
    <property type="entry name" value="NUCLEOREDOXIN"/>
    <property type="match status" value="1"/>
</dbReference>
<protein>
    <recommendedName>
        <fullName evidence="3">Nucleoredoxin</fullName>
        <ecNumber evidence="1">1.8.1.8</ecNumber>
    </recommendedName>
</protein>
<comment type="catalytic activity">
    <reaction evidence="4">
        <text>[protein]-dithiol + NAD(+) = [protein]-disulfide + NADH + H(+)</text>
        <dbReference type="Rhea" id="RHEA:18749"/>
        <dbReference type="Rhea" id="RHEA-COMP:10593"/>
        <dbReference type="Rhea" id="RHEA-COMP:10594"/>
        <dbReference type="ChEBI" id="CHEBI:15378"/>
        <dbReference type="ChEBI" id="CHEBI:29950"/>
        <dbReference type="ChEBI" id="CHEBI:50058"/>
        <dbReference type="ChEBI" id="CHEBI:57540"/>
        <dbReference type="ChEBI" id="CHEBI:57945"/>
        <dbReference type="EC" id="1.8.1.8"/>
    </reaction>
</comment>
<dbReference type="Pfam" id="PF13905">
    <property type="entry name" value="Thioredoxin_8"/>
    <property type="match status" value="2"/>
</dbReference>
<keyword evidence="7" id="KW-1185">Reference proteome</keyword>
<evidence type="ECO:0000256" key="3">
    <source>
        <dbReference type="ARBA" id="ARBA00026178"/>
    </source>
</evidence>
<dbReference type="GO" id="GO:0004791">
    <property type="term" value="F:thioredoxin-disulfide reductase (NADPH) activity"/>
    <property type="evidence" value="ECO:0007669"/>
    <property type="project" value="InterPro"/>
</dbReference>
<dbReference type="OrthoDB" id="189920at2759"/>
<dbReference type="PANTHER" id="PTHR46472">
    <property type="entry name" value="NUCLEOREDOXIN"/>
    <property type="match status" value="1"/>
</dbReference>
<dbReference type="FunCoup" id="A0A6P8HWQ9">
    <property type="interactions" value="546"/>
</dbReference>
<dbReference type="GeneID" id="116296867"/>
<reference evidence="8" key="1">
    <citation type="submission" date="2025-08" db="UniProtKB">
        <authorList>
            <consortium name="RefSeq"/>
        </authorList>
    </citation>
    <scope>IDENTIFICATION</scope>
    <source>
        <tissue evidence="8">Tentacle</tissue>
    </source>
</reference>
<evidence type="ECO:0000313" key="7">
    <source>
        <dbReference type="Proteomes" id="UP000515163"/>
    </source>
</evidence>
<gene>
    <name evidence="8" type="primary">LOC116296867</name>
</gene>
<dbReference type="CDD" id="cd03009">
    <property type="entry name" value="TryX_like_TryX_NRX"/>
    <property type="match status" value="1"/>
</dbReference>
<dbReference type="GO" id="GO:0031397">
    <property type="term" value="P:negative regulation of protein ubiquitination"/>
    <property type="evidence" value="ECO:0007669"/>
    <property type="project" value="TreeGrafter"/>
</dbReference>
<evidence type="ECO:0000259" key="6">
    <source>
        <dbReference type="PROSITE" id="PS51352"/>
    </source>
</evidence>
<dbReference type="Gene3D" id="3.40.30.10">
    <property type="entry name" value="Glutaredoxin"/>
    <property type="match status" value="3"/>
</dbReference>
<dbReference type="InterPro" id="IPR012336">
    <property type="entry name" value="Thioredoxin-like_fold"/>
</dbReference>
<comment type="catalytic activity">
    <reaction evidence="5">
        <text>[protein]-dithiol + NADP(+) = [protein]-disulfide + NADPH + H(+)</text>
        <dbReference type="Rhea" id="RHEA:18753"/>
        <dbReference type="Rhea" id="RHEA-COMP:10593"/>
        <dbReference type="Rhea" id="RHEA-COMP:10594"/>
        <dbReference type="ChEBI" id="CHEBI:15378"/>
        <dbReference type="ChEBI" id="CHEBI:29950"/>
        <dbReference type="ChEBI" id="CHEBI:50058"/>
        <dbReference type="ChEBI" id="CHEBI:57783"/>
        <dbReference type="ChEBI" id="CHEBI:58349"/>
        <dbReference type="EC" id="1.8.1.8"/>
    </reaction>
</comment>
<evidence type="ECO:0000256" key="4">
    <source>
        <dbReference type="ARBA" id="ARBA00047388"/>
    </source>
</evidence>
<evidence type="ECO:0000256" key="5">
    <source>
        <dbReference type="ARBA" id="ARBA00047804"/>
    </source>
</evidence>
<dbReference type="RefSeq" id="XP_031560834.1">
    <property type="nucleotide sequence ID" value="XM_031704974.1"/>
</dbReference>
<accession>A0A6P8HWQ9</accession>
<dbReference type="PROSITE" id="PS51352">
    <property type="entry name" value="THIOREDOXIN_2"/>
    <property type="match status" value="2"/>
</dbReference>
<organism evidence="7 8">
    <name type="scientific">Actinia tenebrosa</name>
    <name type="common">Australian red waratah sea anemone</name>
    <dbReference type="NCBI Taxonomy" id="6105"/>
    <lineage>
        <taxon>Eukaryota</taxon>
        <taxon>Metazoa</taxon>
        <taxon>Cnidaria</taxon>
        <taxon>Anthozoa</taxon>
        <taxon>Hexacorallia</taxon>
        <taxon>Actiniaria</taxon>
        <taxon>Actiniidae</taxon>
        <taxon>Actinia</taxon>
    </lineage>
</organism>
<dbReference type="SUPFAM" id="SSF52833">
    <property type="entry name" value="Thioredoxin-like"/>
    <property type="match status" value="2"/>
</dbReference>
<dbReference type="AlphaFoldDB" id="A0A6P8HWQ9"/>
<name>A0A6P8HWQ9_ACTTE</name>
<evidence type="ECO:0000313" key="8">
    <source>
        <dbReference type="RefSeq" id="XP_031560834.1"/>
    </source>
</evidence>
<dbReference type="InterPro" id="IPR013766">
    <property type="entry name" value="Thioredoxin_domain"/>
</dbReference>
<dbReference type="KEGG" id="aten:116296867"/>
<dbReference type="GO" id="GO:0005634">
    <property type="term" value="C:nucleus"/>
    <property type="evidence" value="ECO:0007669"/>
    <property type="project" value="TreeGrafter"/>
</dbReference>
<evidence type="ECO:0000256" key="1">
    <source>
        <dbReference type="ARBA" id="ARBA00012612"/>
    </source>
</evidence>
<evidence type="ECO:0000256" key="2">
    <source>
        <dbReference type="ARBA" id="ARBA00025782"/>
    </source>
</evidence>
<feature type="domain" description="Thioredoxin" evidence="6">
    <location>
        <begin position="1"/>
        <end position="164"/>
    </location>
</feature>
<dbReference type="Proteomes" id="UP000515163">
    <property type="component" value="Unplaced"/>
</dbReference>
<sequence>MSQAFKNLLGEKLIGPKGLVDVESIIGEGKVIGLYFSAHWCPPCRGFTPKLADFYQKFRSTNGNKLEIVFISSDKDENQFQKYFEEMPWHAVPFNERERKKKLSQKYKVGGIPTLIFVDGKDASLITKNGRMALMEDPKGENFPWRPKSVSELMKGKLVNSKGEEITVDDLKGKVVGLYFSAHWCPPCRAFTPQLAKTYNAIKAANKPFEVIFLSSDRADESFQSYLDTMPWYAVPYDDSMRKNNVSKHFGVEGIPTLIIMDENWKVITTNGRGAIAADPEGKEFPWKIKPLCELNDLTASLLNEEPCAIYFTDGEEPTLKHAKEILQPLAESYAAEAKEKNEDLPIQFFFAGNNEVVESLLDFVGISEENMLAIVDIPNGKLFVCENDVVTADAAKQFISDYLTDKLQGRPLR</sequence>
<dbReference type="GO" id="GO:0030178">
    <property type="term" value="P:negative regulation of Wnt signaling pathway"/>
    <property type="evidence" value="ECO:0007669"/>
    <property type="project" value="TreeGrafter"/>
</dbReference>
<dbReference type="InterPro" id="IPR036249">
    <property type="entry name" value="Thioredoxin-like_sf"/>
</dbReference>
<proteinExistence type="inferred from homology"/>
<feature type="domain" description="Thioredoxin" evidence="6">
    <location>
        <begin position="165"/>
        <end position="294"/>
    </location>
</feature>